<dbReference type="InterPro" id="IPR046155">
    <property type="entry name" value="DUF6157"/>
</dbReference>
<proteinExistence type="predicted"/>
<dbReference type="AlphaFoldDB" id="A0A7T4AYD2"/>
<organism evidence="1 2">
    <name type="scientific">Achromobacter deleyi</name>
    <dbReference type="NCBI Taxonomy" id="1353891"/>
    <lineage>
        <taxon>Bacteria</taxon>
        <taxon>Pseudomonadati</taxon>
        <taxon>Pseudomonadota</taxon>
        <taxon>Betaproteobacteria</taxon>
        <taxon>Burkholderiales</taxon>
        <taxon>Alcaligenaceae</taxon>
        <taxon>Achromobacter</taxon>
    </lineage>
</organism>
<name>A0A7T4AYD2_9BURK</name>
<dbReference type="RefSeq" id="WP_198482833.1">
    <property type="nucleotide sequence ID" value="NZ_CP065997.1"/>
</dbReference>
<dbReference type="Proteomes" id="UP000595231">
    <property type="component" value="Chromosome"/>
</dbReference>
<reference evidence="1 2" key="1">
    <citation type="submission" date="2020-12" db="EMBL/GenBank/DDBJ databases">
        <title>FDA dAtabase for Regulatory Grade micrObial Sequences (FDA-ARGOS): Supporting development and validation of Infectious Disease Dx tests.</title>
        <authorList>
            <person name="Sproer C."/>
            <person name="Gronow S."/>
            <person name="Severitt S."/>
            <person name="Schroder I."/>
            <person name="Tallon L."/>
            <person name="Sadzewicz L."/>
            <person name="Zhao X."/>
            <person name="Boylan J."/>
            <person name="Ott S."/>
            <person name="Bowen H."/>
            <person name="Vavikolanu K."/>
            <person name="Mehta A."/>
            <person name="Aluvathingal J."/>
            <person name="Nadendla S."/>
            <person name="Lowell S."/>
            <person name="Myers T."/>
            <person name="Yan Y."/>
            <person name="Sichtig H."/>
        </authorList>
    </citation>
    <scope>NUCLEOTIDE SEQUENCE [LARGE SCALE GENOMIC DNA]</scope>
    <source>
        <strain evidence="1 2">FDAARGOS_1050</strain>
    </source>
</reference>
<dbReference type="Pfam" id="PF19654">
    <property type="entry name" value="DUF6157"/>
    <property type="match status" value="1"/>
</dbReference>
<dbReference type="EMBL" id="CP065997">
    <property type="protein sequence ID" value="QQB32238.1"/>
    <property type="molecule type" value="Genomic_DNA"/>
</dbReference>
<sequence>MTTNYTEAFITVSPDSTATAGATPTKAGSIAQIQHELLTRQPYHYTSDDLLFEVHVIRQGIAAKDRKPAREAFFAKPQACLRASPLVKQFGWGLHHDADAKVAAYGVGSEDYRELSARADLKIVAGMRSKRAG</sequence>
<gene>
    <name evidence="1" type="ORF">I6I07_16135</name>
</gene>
<accession>A0A7T4AYD2</accession>
<evidence type="ECO:0000313" key="2">
    <source>
        <dbReference type="Proteomes" id="UP000595231"/>
    </source>
</evidence>
<protein>
    <submittedName>
        <fullName evidence="1">Uncharacterized protein</fullName>
    </submittedName>
</protein>
<evidence type="ECO:0000313" key="1">
    <source>
        <dbReference type="EMBL" id="QQB32238.1"/>
    </source>
</evidence>